<dbReference type="InterPro" id="IPR023796">
    <property type="entry name" value="Serpin_dom"/>
</dbReference>
<comment type="caution">
    <text evidence="3">The sequence shown here is derived from an EMBL/GenBank/DDBJ whole genome shotgun (WGS) entry which is preliminary data.</text>
</comment>
<dbReference type="GO" id="GO:0005615">
    <property type="term" value="C:extracellular space"/>
    <property type="evidence" value="ECO:0007669"/>
    <property type="project" value="InterPro"/>
</dbReference>
<dbReference type="PANTHER" id="PTHR11461:SF211">
    <property type="entry name" value="GH10112P-RELATED"/>
    <property type="match status" value="1"/>
</dbReference>
<dbReference type="EMBL" id="BMAC01000151">
    <property type="protein sequence ID" value="GFP87679.1"/>
    <property type="molecule type" value="Genomic_DNA"/>
</dbReference>
<evidence type="ECO:0000256" key="1">
    <source>
        <dbReference type="ARBA" id="ARBA00009500"/>
    </source>
</evidence>
<organism evidence="3 4">
    <name type="scientific">Phtheirospermum japonicum</name>
    <dbReference type="NCBI Taxonomy" id="374723"/>
    <lineage>
        <taxon>Eukaryota</taxon>
        <taxon>Viridiplantae</taxon>
        <taxon>Streptophyta</taxon>
        <taxon>Embryophyta</taxon>
        <taxon>Tracheophyta</taxon>
        <taxon>Spermatophyta</taxon>
        <taxon>Magnoliopsida</taxon>
        <taxon>eudicotyledons</taxon>
        <taxon>Gunneridae</taxon>
        <taxon>Pentapetalae</taxon>
        <taxon>asterids</taxon>
        <taxon>lamiids</taxon>
        <taxon>Lamiales</taxon>
        <taxon>Orobanchaceae</taxon>
        <taxon>Orobanchaceae incertae sedis</taxon>
        <taxon>Phtheirospermum</taxon>
    </lineage>
</organism>
<evidence type="ECO:0000313" key="4">
    <source>
        <dbReference type="Proteomes" id="UP000653305"/>
    </source>
</evidence>
<evidence type="ECO:0000313" key="3">
    <source>
        <dbReference type="EMBL" id="GFP87679.1"/>
    </source>
</evidence>
<evidence type="ECO:0000259" key="2">
    <source>
        <dbReference type="Pfam" id="PF00079"/>
    </source>
</evidence>
<dbReference type="Gene3D" id="2.30.39.10">
    <property type="entry name" value="Alpha-1-antitrypsin, domain 1"/>
    <property type="match status" value="2"/>
</dbReference>
<dbReference type="InterPro" id="IPR023795">
    <property type="entry name" value="Serpin_CS"/>
</dbReference>
<reference evidence="3" key="1">
    <citation type="submission" date="2020-07" db="EMBL/GenBank/DDBJ databases">
        <title>Ethylene signaling mediates host invasion by parasitic plants.</title>
        <authorList>
            <person name="Yoshida S."/>
        </authorList>
    </citation>
    <scope>NUCLEOTIDE SEQUENCE</scope>
    <source>
        <strain evidence="3">Okayama</strain>
    </source>
</reference>
<dbReference type="OrthoDB" id="908175at2759"/>
<protein>
    <submittedName>
        <fullName evidence="3">Serpin-zx</fullName>
    </submittedName>
</protein>
<comment type="similarity">
    <text evidence="1">Belongs to the serpin family.</text>
</comment>
<dbReference type="Pfam" id="PF00079">
    <property type="entry name" value="Serpin"/>
    <property type="match status" value="1"/>
</dbReference>
<dbReference type="AlphaFoldDB" id="A0A830BPN2"/>
<name>A0A830BPN2_9LAMI</name>
<gene>
    <name evidence="3" type="ORF">PHJA_000911600</name>
</gene>
<feature type="domain" description="Serpin" evidence="2">
    <location>
        <begin position="10"/>
        <end position="165"/>
    </location>
</feature>
<dbReference type="InterPro" id="IPR000215">
    <property type="entry name" value="Serpin_fam"/>
</dbReference>
<dbReference type="Proteomes" id="UP000653305">
    <property type="component" value="Unassembled WGS sequence"/>
</dbReference>
<dbReference type="GO" id="GO:0004867">
    <property type="term" value="F:serine-type endopeptidase inhibitor activity"/>
    <property type="evidence" value="ECO:0007669"/>
    <property type="project" value="InterPro"/>
</dbReference>
<accession>A0A830BPN2</accession>
<dbReference type="InterPro" id="IPR042185">
    <property type="entry name" value="Serpin_sf_2"/>
</dbReference>
<sequence>MTNWKRQYVRALDGFKVLSLPYEQGDDNCKFSMLIYLPDAKDDLPALVDKFGLVPEFIQNHLPKWCVSVGDFRVPKFKIDFGFETSKVLRGQGLFSLSRTTSCIEVDEQGTEAAAVVYVCLSPSFSSGKTIVEEKVDFVADHPFLFVVREDVSGVVLFVGQLVNPIAG</sequence>
<dbReference type="SUPFAM" id="SSF56574">
    <property type="entry name" value="Serpins"/>
    <property type="match status" value="1"/>
</dbReference>
<dbReference type="PROSITE" id="PS00284">
    <property type="entry name" value="SERPIN"/>
    <property type="match status" value="1"/>
</dbReference>
<dbReference type="PANTHER" id="PTHR11461">
    <property type="entry name" value="SERINE PROTEASE INHIBITOR, SERPIN"/>
    <property type="match status" value="1"/>
</dbReference>
<proteinExistence type="inferred from homology"/>
<keyword evidence="4" id="KW-1185">Reference proteome</keyword>
<dbReference type="InterPro" id="IPR036186">
    <property type="entry name" value="Serpin_sf"/>
</dbReference>